<keyword evidence="2" id="KW-1185">Reference proteome</keyword>
<dbReference type="Proteomes" id="UP000238071">
    <property type="component" value="Unassembled WGS sequence"/>
</dbReference>
<protein>
    <submittedName>
        <fullName evidence="1">Uncharacterized protein</fullName>
    </submittedName>
</protein>
<accession>A0A2S6H7B3</accession>
<dbReference type="EMBL" id="PTIY01000002">
    <property type="protein sequence ID" value="PPK73367.1"/>
    <property type="molecule type" value="Genomic_DNA"/>
</dbReference>
<comment type="caution">
    <text evidence="1">The sequence shown here is derived from an EMBL/GenBank/DDBJ whole genome shotgun (WGS) entry which is preliminary data.</text>
</comment>
<name>A0A2S6H7B3_9GAMM</name>
<evidence type="ECO:0000313" key="2">
    <source>
        <dbReference type="Proteomes" id="UP000238071"/>
    </source>
</evidence>
<sequence>MKQSAASKPSCCHGKAVYKIAALTMFSESIEPVFMKRLYQAIILAGCIISQPSFASSCTQGDLTHIWISPRVVKAGAPINVMAVSGSETVTELVLTHPKGEKQVLNATANDGMPWHLSAQIDKLDEGRYQLEAKDKDTTLACHEVFNGDNGTGEHAVWNDSYEAFYSAWIERLFDAPVDQSLSFRSLEPVLRDSERNFLHNYLGLNEDKALPATPDCADFPYFLRSYFAWKNGLPFSYRACSRGTAKKPPACNLATIETGFVQYAAPPATFKTLSHTLMDVVHSGNGRTALTSEATDFYPVALRRETLRPGTIYADPYGHVLVLVKWVPQTADSPGILFAADAQPDNSIGRKRFWEGTFLFGNSGSAGAGFKAFRPLANNRTLLSNDELPDYSIEQAVLEPDDFYAQLYKLINPDGLNAKQAYEATLTALVEQLETRRQSVENGEDYFRKKANTIEMPKGAAIFETIGPWEDYATPSRDMRLLIAINVLLGFPEKVVRYPELFNLTAQSAAQVKTRIEQLHEKLTAEKKVQYARSNGEPWELSVAEILARKAAFEMAYNPNDCVEIRWGAKAGTEEYTSCKRHAPEQQVRQMAAVRDWFRYTKRPPR</sequence>
<dbReference type="AlphaFoldDB" id="A0A2S6H7B3"/>
<gene>
    <name evidence="1" type="ORF">B0F88_102352</name>
</gene>
<organism evidence="1 2">
    <name type="scientific">Methylobacter tundripaludum</name>
    <dbReference type="NCBI Taxonomy" id="173365"/>
    <lineage>
        <taxon>Bacteria</taxon>
        <taxon>Pseudomonadati</taxon>
        <taxon>Pseudomonadota</taxon>
        <taxon>Gammaproteobacteria</taxon>
        <taxon>Methylococcales</taxon>
        <taxon>Methylococcaceae</taxon>
        <taxon>Methylobacter</taxon>
    </lineage>
</organism>
<proteinExistence type="predicted"/>
<reference evidence="1 2" key="1">
    <citation type="submission" date="2018-02" db="EMBL/GenBank/DDBJ databases">
        <title>Subsurface microbial communities from deep shales in Ohio and West Virginia, USA.</title>
        <authorList>
            <person name="Wrighton K."/>
        </authorList>
    </citation>
    <scope>NUCLEOTIDE SEQUENCE [LARGE SCALE GENOMIC DNA]</scope>
    <source>
        <strain evidence="1 2">OWC-G53F</strain>
    </source>
</reference>
<evidence type="ECO:0000313" key="1">
    <source>
        <dbReference type="EMBL" id="PPK73367.1"/>
    </source>
</evidence>